<dbReference type="EMBL" id="JAEKLZ010000228">
    <property type="protein sequence ID" value="MBW8726672.1"/>
    <property type="molecule type" value="Genomic_DNA"/>
</dbReference>
<accession>A0A952FKG8</accession>
<name>A0A952FKG8_9PROT</name>
<dbReference type="PRINTS" id="PR01217">
    <property type="entry name" value="PRICHEXTENSN"/>
</dbReference>
<gene>
    <name evidence="2" type="ORF">JF625_16165</name>
</gene>
<evidence type="ECO:0000256" key="1">
    <source>
        <dbReference type="SAM" id="SignalP"/>
    </source>
</evidence>
<sequence length="259" mass="26118">MRSSLLLAAALGLVLPNVSPALAQAPAYHLQLQVNVTTDIGRGSCQVGTGVIGTYPDSAGRLPIGTPVDLLIPCAMAGASYYDARLVGAPGGLQPAGPNALRPLAGPVALPTAPVAPPRLAPQPFQPPQRQVLIAPATPRAPFTAPPAVIYRPAPQPMQPLPANPATPSRPLVIQGAMPAGPALTPAPAPTFPSPAPVIQGVDTATMRGDAAIVLSFGPVSAARAGTSQRVVLPTDPSYPALLTQLGGIAPGQTKPLPR</sequence>
<dbReference type="AlphaFoldDB" id="A0A952FKG8"/>
<protein>
    <submittedName>
        <fullName evidence="2">Uncharacterized protein</fullName>
    </submittedName>
</protein>
<keyword evidence="1" id="KW-0732">Signal</keyword>
<reference evidence="2" key="1">
    <citation type="submission" date="2020-06" db="EMBL/GenBank/DDBJ databases">
        <title>Stable isotope informed genome-resolved metagenomics uncovers potential trophic interactions in rhizosphere soil.</title>
        <authorList>
            <person name="Starr E.P."/>
            <person name="Shi S."/>
            <person name="Blazewicz S.J."/>
            <person name="Koch B.J."/>
            <person name="Probst A.J."/>
            <person name="Hungate B.A."/>
            <person name="Pett-Ridge J."/>
            <person name="Firestone M.K."/>
            <person name="Banfield J.F."/>
        </authorList>
    </citation>
    <scope>NUCLEOTIDE SEQUENCE</scope>
    <source>
        <strain evidence="2">YM_69_17</strain>
    </source>
</reference>
<feature type="chain" id="PRO_5036956070" evidence="1">
    <location>
        <begin position="24"/>
        <end position="259"/>
    </location>
</feature>
<organism evidence="2 3">
    <name type="scientific">Inquilinus limosus</name>
    <dbReference type="NCBI Taxonomy" id="171674"/>
    <lineage>
        <taxon>Bacteria</taxon>
        <taxon>Pseudomonadati</taxon>
        <taxon>Pseudomonadota</taxon>
        <taxon>Alphaproteobacteria</taxon>
        <taxon>Rhodospirillales</taxon>
        <taxon>Rhodospirillaceae</taxon>
        <taxon>Inquilinus</taxon>
    </lineage>
</organism>
<evidence type="ECO:0000313" key="2">
    <source>
        <dbReference type="EMBL" id="MBW8726672.1"/>
    </source>
</evidence>
<proteinExistence type="predicted"/>
<comment type="caution">
    <text evidence="2">The sequence shown here is derived from an EMBL/GenBank/DDBJ whole genome shotgun (WGS) entry which is preliminary data.</text>
</comment>
<feature type="signal peptide" evidence="1">
    <location>
        <begin position="1"/>
        <end position="23"/>
    </location>
</feature>
<evidence type="ECO:0000313" key="3">
    <source>
        <dbReference type="Proteomes" id="UP000700706"/>
    </source>
</evidence>
<dbReference type="Proteomes" id="UP000700706">
    <property type="component" value="Unassembled WGS sequence"/>
</dbReference>